<keyword evidence="3" id="KW-1185">Reference proteome</keyword>
<organism evidence="2 3">
    <name type="scientific">Perkinsus chesapeaki</name>
    <name type="common">Clam parasite</name>
    <name type="synonym">Perkinsus andrewsi</name>
    <dbReference type="NCBI Taxonomy" id="330153"/>
    <lineage>
        <taxon>Eukaryota</taxon>
        <taxon>Sar</taxon>
        <taxon>Alveolata</taxon>
        <taxon>Perkinsozoa</taxon>
        <taxon>Perkinsea</taxon>
        <taxon>Perkinsida</taxon>
        <taxon>Perkinsidae</taxon>
        <taxon>Perkinsus</taxon>
    </lineage>
</organism>
<proteinExistence type="predicted"/>
<evidence type="ECO:0000313" key="2">
    <source>
        <dbReference type="EMBL" id="KAF4665553.1"/>
    </source>
</evidence>
<comment type="caution">
    <text evidence="2">The sequence shown here is derived from an EMBL/GenBank/DDBJ whole genome shotgun (WGS) entry which is preliminary data.</text>
</comment>
<dbReference type="EMBL" id="JAAPAO010000257">
    <property type="protein sequence ID" value="KAF4665553.1"/>
    <property type="molecule type" value="Genomic_DNA"/>
</dbReference>
<sequence length="137" mass="14513">MRGLEEYSSAFKIGMALCVIGIAVQWSAAISNLQHALMAVGVVFISIGVALIIIKTECEAAKTSRDPILNIALVVYLNIKYGHTNIPRWTPVVGPLGSVILIVGSGMLLAAPESKMPPKIDDDVEARVTLTGSSNIP</sequence>
<keyword evidence="1" id="KW-1133">Transmembrane helix</keyword>
<evidence type="ECO:0000256" key="1">
    <source>
        <dbReference type="SAM" id="Phobius"/>
    </source>
</evidence>
<dbReference type="Proteomes" id="UP000591131">
    <property type="component" value="Unassembled WGS sequence"/>
</dbReference>
<accession>A0A7J6M1U8</accession>
<feature type="transmembrane region" description="Helical" evidence="1">
    <location>
        <begin position="89"/>
        <end position="111"/>
    </location>
</feature>
<gene>
    <name evidence="2" type="ORF">FOL47_004521</name>
</gene>
<name>A0A7J6M1U8_PERCH</name>
<dbReference type="AlphaFoldDB" id="A0A7J6M1U8"/>
<dbReference type="OrthoDB" id="10452108at2759"/>
<feature type="transmembrane region" description="Helical" evidence="1">
    <location>
        <begin position="36"/>
        <end position="54"/>
    </location>
</feature>
<keyword evidence="1" id="KW-0812">Transmembrane</keyword>
<protein>
    <submittedName>
        <fullName evidence="2">Uncharacterized protein</fullName>
    </submittedName>
</protein>
<evidence type="ECO:0000313" key="3">
    <source>
        <dbReference type="Proteomes" id="UP000591131"/>
    </source>
</evidence>
<feature type="transmembrane region" description="Helical" evidence="1">
    <location>
        <begin position="12"/>
        <end position="30"/>
    </location>
</feature>
<keyword evidence="1" id="KW-0472">Membrane</keyword>
<reference evidence="2 3" key="1">
    <citation type="submission" date="2020-04" db="EMBL/GenBank/DDBJ databases">
        <title>Perkinsus chesapeaki whole genome sequence.</title>
        <authorList>
            <person name="Bogema D.R."/>
        </authorList>
    </citation>
    <scope>NUCLEOTIDE SEQUENCE [LARGE SCALE GENOMIC DNA]</scope>
    <source>
        <strain evidence="2">ATCC PRA-425</strain>
    </source>
</reference>